<keyword evidence="3" id="KW-0804">Transcription</keyword>
<dbReference type="PROSITE" id="PS01124">
    <property type="entry name" value="HTH_ARAC_FAMILY_2"/>
    <property type="match status" value="1"/>
</dbReference>
<organism evidence="5 6">
    <name type="scientific">Roseicyclus marinus</name>
    <dbReference type="NCBI Taxonomy" id="2161673"/>
    <lineage>
        <taxon>Bacteria</taxon>
        <taxon>Pseudomonadati</taxon>
        <taxon>Pseudomonadota</taxon>
        <taxon>Alphaproteobacteria</taxon>
        <taxon>Rhodobacterales</taxon>
        <taxon>Roseobacteraceae</taxon>
        <taxon>Roseicyclus</taxon>
    </lineage>
</organism>
<keyword evidence="2" id="KW-0238">DNA-binding</keyword>
<evidence type="ECO:0000256" key="1">
    <source>
        <dbReference type="ARBA" id="ARBA00023015"/>
    </source>
</evidence>
<keyword evidence="6" id="KW-1185">Reference proteome</keyword>
<feature type="domain" description="HTH araC/xylS-type" evidence="4">
    <location>
        <begin position="239"/>
        <end position="304"/>
    </location>
</feature>
<gene>
    <name evidence="5" type="ORF">MACH21_09390</name>
</gene>
<evidence type="ECO:0000256" key="3">
    <source>
        <dbReference type="ARBA" id="ARBA00023163"/>
    </source>
</evidence>
<dbReference type="PANTHER" id="PTHR46796">
    <property type="entry name" value="HTH-TYPE TRANSCRIPTIONAL ACTIVATOR RHAS-RELATED"/>
    <property type="match status" value="1"/>
</dbReference>
<accession>A0AA48KHK6</accession>
<dbReference type="InterPro" id="IPR009057">
    <property type="entry name" value="Homeodomain-like_sf"/>
</dbReference>
<dbReference type="AlphaFoldDB" id="A0AA48KHK6"/>
<evidence type="ECO:0000256" key="2">
    <source>
        <dbReference type="ARBA" id="ARBA00023125"/>
    </source>
</evidence>
<dbReference type="GO" id="GO:0003700">
    <property type="term" value="F:DNA-binding transcription factor activity"/>
    <property type="evidence" value="ECO:0007669"/>
    <property type="project" value="InterPro"/>
</dbReference>
<name>A0AA48KHK6_9RHOB</name>
<dbReference type="SMART" id="SM00342">
    <property type="entry name" value="HTH_ARAC"/>
    <property type="match status" value="1"/>
</dbReference>
<dbReference type="Proteomes" id="UP001337723">
    <property type="component" value="Chromosome"/>
</dbReference>
<protein>
    <recommendedName>
        <fullName evidence="4">HTH araC/xylS-type domain-containing protein</fullName>
    </recommendedName>
</protein>
<dbReference type="GO" id="GO:0043565">
    <property type="term" value="F:sequence-specific DNA binding"/>
    <property type="evidence" value="ECO:0007669"/>
    <property type="project" value="InterPro"/>
</dbReference>
<dbReference type="InterPro" id="IPR050204">
    <property type="entry name" value="AraC_XylS_family_regulators"/>
</dbReference>
<evidence type="ECO:0000313" key="6">
    <source>
        <dbReference type="Proteomes" id="UP001337723"/>
    </source>
</evidence>
<dbReference type="InterPro" id="IPR018060">
    <property type="entry name" value="HTH_AraC"/>
</dbReference>
<proteinExistence type="predicted"/>
<dbReference type="EMBL" id="AP027266">
    <property type="protein sequence ID" value="BDW84762.1"/>
    <property type="molecule type" value="Genomic_DNA"/>
</dbReference>
<dbReference type="Pfam" id="PF12833">
    <property type="entry name" value="HTH_18"/>
    <property type="match status" value="1"/>
</dbReference>
<evidence type="ECO:0000259" key="4">
    <source>
        <dbReference type="PROSITE" id="PS01124"/>
    </source>
</evidence>
<sequence length="308" mass="34039">MSAALSWLDLLIDPVRRAAGHPGVSVMSFPSRIDVVLSSLPVDQGTTITFPDPQNECRVNAIYFLSGFVDIHLGDGSVGAWRPQTACLLRNDTPGFRLVARESGLLSHVCISMCCADLAKRFPDGAPPFLGDFLNRRRKIVRLRPLSITPAMTTTALTLHESGLHDPLEWSRCEPVALQFLLEALAALQNPPPEDEVHAAGLLEQARALHKAVADDPSIDLVNILGQCQPLRQQREVLRAFESCYGISLRTYRQRVAMAKARDALTDGALIKQLAYDMGYTHVANFTRAYRRAFGESPSQTLRRRSKP</sequence>
<keyword evidence="1" id="KW-0805">Transcription regulation</keyword>
<evidence type="ECO:0000313" key="5">
    <source>
        <dbReference type="EMBL" id="BDW84762.1"/>
    </source>
</evidence>
<reference evidence="5 6" key="1">
    <citation type="submission" date="2023-01" db="EMBL/GenBank/DDBJ databases">
        <title>Complete genome sequence of Roseicyclus marinus strain Dej080120_10.</title>
        <authorList>
            <person name="Ueki S."/>
            <person name="Maruyama F."/>
        </authorList>
    </citation>
    <scope>NUCLEOTIDE SEQUENCE [LARGE SCALE GENOMIC DNA]</scope>
    <source>
        <strain evidence="5 6">Dej080120_10</strain>
    </source>
</reference>
<dbReference type="KEGG" id="rmai:MACH21_09390"/>
<dbReference type="Gene3D" id="1.10.10.60">
    <property type="entry name" value="Homeodomain-like"/>
    <property type="match status" value="1"/>
</dbReference>
<dbReference type="SUPFAM" id="SSF46689">
    <property type="entry name" value="Homeodomain-like"/>
    <property type="match status" value="1"/>
</dbReference>